<reference evidence="3 4" key="1">
    <citation type="journal article" date="2013" name="ISME J.">
        <title>A metabolic model for members of the genus Tetrasphaera involved in enhanced biological phosphorus removal.</title>
        <authorList>
            <person name="Kristiansen R."/>
            <person name="Nguyen H.T.T."/>
            <person name="Saunders A.M."/>
            <person name="Nielsen J.L."/>
            <person name="Wimmer R."/>
            <person name="Le V.Q."/>
            <person name="McIlroy S.J."/>
            <person name="Petrovski S."/>
            <person name="Seviour R.J."/>
            <person name="Calteau A."/>
            <person name="Nielsen K.L."/>
            <person name="Nielsen P.H."/>
        </authorList>
    </citation>
    <scope>NUCLEOTIDE SEQUENCE [LARGE SCALE GENOMIC DNA]</scope>
    <source>
        <strain evidence="3 4">Ben 74</strain>
    </source>
</reference>
<evidence type="ECO:0000259" key="2">
    <source>
        <dbReference type="Pfam" id="PF00561"/>
    </source>
</evidence>
<evidence type="ECO:0000313" key="4">
    <source>
        <dbReference type="Proteomes" id="UP000035720"/>
    </source>
</evidence>
<sequence>MRGLLDALDIERAHLVGNSYGGGAALRLALDRPDLVDRMVLNGPGGIGTTRALPTRGLNQLLDYYGGDGPSFAKMSTFIRESLVAPGTEVPCGRLGKRRNAIPHRQPRVPTAPHALAGPTPGDR</sequence>
<protein>
    <recommendedName>
        <fullName evidence="2">AB hydrolase-1 domain-containing protein</fullName>
    </recommendedName>
</protein>
<keyword evidence="4" id="KW-1185">Reference proteome</keyword>
<dbReference type="AlphaFoldDB" id="A0A077MBF7"/>
<evidence type="ECO:0000313" key="3">
    <source>
        <dbReference type="EMBL" id="CCI53909.1"/>
    </source>
</evidence>
<comment type="caution">
    <text evidence="3">The sequence shown here is derived from an EMBL/GenBank/DDBJ whole genome shotgun (WGS) entry which is preliminary data.</text>
</comment>
<name>A0A077MBF7_9MICO</name>
<feature type="compositionally biased region" description="Basic residues" evidence="1">
    <location>
        <begin position="95"/>
        <end position="107"/>
    </location>
</feature>
<dbReference type="PRINTS" id="PR00111">
    <property type="entry name" value="ABHYDROLASE"/>
</dbReference>
<dbReference type="EMBL" id="CAJC01000162">
    <property type="protein sequence ID" value="CCI53909.1"/>
    <property type="molecule type" value="Genomic_DNA"/>
</dbReference>
<dbReference type="GO" id="GO:0003824">
    <property type="term" value="F:catalytic activity"/>
    <property type="evidence" value="ECO:0007669"/>
    <property type="project" value="UniProtKB-ARBA"/>
</dbReference>
<proteinExistence type="predicted"/>
<dbReference type="Gene3D" id="3.40.50.1820">
    <property type="entry name" value="alpha/beta hydrolase"/>
    <property type="match status" value="1"/>
</dbReference>
<dbReference type="InterPro" id="IPR000073">
    <property type="entry name" value="AB_hydrolase_1"/>
</dbReference>
<dbReference type="STRING" id="1193518.BN13_500037"/>
<feature type="domain" description="AB hydrolase-1" evidence="2">
    <location>
        <begin position="4"/>
        <end position="47"/>
    </location>
</feature>
<dbReference type="Proteomes" id="UP000035720">
    <property type="component" value="Unassembled WGS sequence"/>
</dbReference>
<feature type="region of interest" description="Disordered" evidence="1">
    <location>
        <begin position="94"/>
        <end position="124"/>
    </location>
</feature>
<accession>A0A077MBF7</accession>
<dbReference type="Pfam" id="PF00561">
    <property type="entry name" value="Abhydrolase_1"/>
    <property type="match status" value="1"/>
</dbReference>
<evidence type="ECO:0000256" key="1">
    <source>
        <dbReference type="SAM" id="MobiDB-lite"/>
    </source>
</evidence>
<gene>
    <name evidence="3" type="ORF">BN13_500037</name>
</gene>
<dbReference type="InterPro" id="IPR029058">
    <property type="entry name" value="AB_hydrolase_fold"/>
</dbReference>
<dbReference type="SUPFAM" id="SSF53474">
    <property type="entry name" value="alpha/beta-Hydrolases"/>
    <property type="match status" value="1"/>
</dbReference>
<organism evidence="3 4">
    <name type="scientific">Nostocoides jenkinsii Ben 74</name>
    <dbReference type="NCBI Taxonomy" id="1193518"/>
    <lineage>
        <taxon>Bacteria</taxon>
        <taxon>Bacillati</taxon>
        <taxon>Actinomycetota</taxon>
        <taxon>Actinomycetes</taxon>
        <taxon>Micrococcales</taxon>
        <taxon>Intrasporangiaceae</taxon>
        <taxon>Nostocoides</taxon>
    </lineage>
</organism>